<dbReference type="EMBL" id="CH916371">
    <property type="protein sequence ID" value="EDV92099.1"/>
    <property type="molecule type" value="Genomic_DNA"/>
</dbReference>
<protein>
    <submittedName>
        <fullName evidence="2">GH24724</fullName>
    </submittedName>
</protein>
<dbReference type="Proteomes" id="UP000001070">
    <property type="component" value="Unassembled WGS sequence"/>
</dbReference>
<sequence>MPSPTNKGSSDDEEAEEESCQCAHSHNLWRVSGGSSSHSSRCGYLDGGDAAPMIDAAAYSSRQCGAAWMPRDRVK</sequence>
<feature type="region of interest" description="Disordered" evidence="1">
    <location>
        <begin position="1"/>
        <end position="21"/>
    </location>
</feature>
<evidence type="ECO:0000256" key="1">
    <source>
        <dbReference type="SAM" id="MobiDB-lite"/>
    </source>
</evidence>
<dbReference type="InParanoid" id="B4JN06"/>
<dbReference type="AlphaFoldDB" id="B4JN06"/>
<keyword evidence="3" id="KW-1185">Reference proteome</keyword>
<evidence type="ECO:0000313" key="3">
    <source>
        <dbReference type="Proteomes" id="UP000001070"/>
    </source>
</evidence>
<evidence type="ECO:0000313" key="2">
    <source>
        <dbReference type="EMBL" id="EDV92099.1"/>
    </source>
</evidence>
<name>B4JN06_DROGR</name>
<accession>B4JN06</accession>
<organism evidence="3">
    <name type="scientific">Drosophila grimshawi</name>
    <name type="common">Hawaiian fruit fly</name>
    <name type="synonym">Idiomyia grimshawi</name>
    <dbReference type="NCBI Taxonomy" id="7222"/>
    <lineage>
        <taxon>Eukaryota</taxon>
        <taxon>Metazoa</taxon>
        <taxon>Ecdysozoa</taxon>
        <taxon>Arthropoda</taxon>
        <taxon>Hexapoda</taxon>
        <taxon>Insecta</taxon>
        <taxon>Pterygota</taxon>
        <taxon>Neoptera</taxon>
        <taxon>Endopterygota</taxon>
        <taxon>Diptera</taxon>
        <taxon>Brachycera</taxon>
        <taxon>Muscomorpha</taxon>
        <taxon>Ephydroidea</taxon>
        <taxon>Drosophilidae</taxon>
        <taxon>Drosophila</taxon>
        <taxon>Hawaiian Drosophila</taxon>
    </lineage>
</organism>
<gene>
    <name evidence="2" type="primary">Dgri\GH24724</name>
    <name evidence="2" type="ORF">Dgri_GH24724</name>
</gene>
<reference evidence="2 3" key="1">
    <citation type="journal article" date="2007" name="Nature">
        <title>Evolution of genes and genomes on the Drosophila phylogeny.</title>
        <authorList>
            <consortium name="Drosophila 12 Genomes Consortium"/>
            <person name="Clark A.G."/>
            <person name="Eisen M.B."/>
            <person name="Smith D.R."/>
            <person name="Bergman C.M."/>
            <person name="Oliver B."/>
            <person name="Markow T.A."/>
            <person name="Kaufman T.C."/>
            <person name="Kellis M."/>
            <person name="Gelbart W."/>
            <person name="Iyer V.N."/>
            <person name="Pollard D.A."/>
            <person name="Sackton T.B."/>
            <person name="Larracuente A.M."/>
            <person name="Singh N.D."/>
            <person name="Abad J.P."/>
            <person name="Abt D.N."/>
            <person name="Adryan B."/>
            <person name="Aguade M."/>
            <person name="Akashi H."/>
            <person name="Anderson W.W."/>
            <person name="Aquadro C.F."/>
            <person name="Ardell D.H."/>
            <person name="Arguello R."/>
            <person name="Artieri C.G."/>
            <person name="Barbash D.A."/>
            <person name="Barker D."/>
            <person name="Barsanti P."/>
            <person name="Batterham P."/>
            <person name="Batzoglou S."/>
            <person name="Begun D."/>
            <person name="Bhutkar A."/>
            <person name="Blanco E."/>
            <person name="Bosak S.A."/>
            <person name="Bradley R.K."/>
            <person name="Brand A.D."/>
            <person name="Brent M.R."/>
            <person name="Brooks A.N."/>
            <person name="Brown R.H."/>
            <person name="Butlin R.K."/>
            <person name="Caggese C."/>
            <person name="Calvi B.R."/>
            <person name="Bernardo de Carvalho A."/>
            <person name="Caspi A."/>
            <person name="Castrezana S."/>
            <person name="Celniker S.E."/>
            <person name="Chang J.L."/>
            <person name="Chapple C."/>
            <person name="Chatterji S."/>
            <person name="Chinwalla A."/>
            <person name="Civetta A."/>
            <person name="Clifton S.W."/>
            <person name="Comeron J.M."/>
            <person name="Costello J.C."/>
            <person name="Coyne J.A."/>
            <person name="Daub J."/>
            <person name="David R.G."/>
            <person name="Delcher A.L."/>
            <person name="Delehaunty K."/>
            <person name="Do C.B."/>
            <person name="Ebling H."/>
            <person name="Edwards K."/>
            <person name="Eickbush T."/>
            <person name="Evans J.D."/>
            <person name="Filipski A."/>
            <person name="Findeiss S."/>
            <person name="Freyhult E."/>
            <person name="Fulton L."/>
            <person name="Fulton R."/>
            <person name="Garcia A.C."/>
            <person name="Gardiner A."/>
            <person name="Garfield D.A."/>
            <person name="Garvin B.E."/>
            <person name="Gibson G."/>
            <person name="Gilbert D."/>
            <person name="Gnerre S."/>
            <person name="Godfrey J."/>
            <person name="Good R."/>
            <person name="Gotea V."/>
            <person name="Gravely B."/>
            <person name="Greenberg A.J."/>
            <person name="Griffiths-Jones S."/>
            <person name="Gross S."/>
            <person name="Guigo R."/>
            <person name="Gustafson E.A."/>
            <person name="Haerty W."/>
            <person name="Hahn M.W."/>
            <person name="Halligan D.L."/>
            <person name="Halpern A.L."/>
            <person name="Halter G.M."/>
            <person name="Han M.V."/>
            <person name="Heger A."/>
            <person name="Hillier L."/>
            <person name="Hinrichs A.S."/>
            <person name="Holmes I."/>
            <person name="Hoskins R.A."/>
            <person name="Hubisz M.J."/>
            <person name="Hultmark D."/>
            <person name="Huntley M.A."/>
            <person name="Jaffe D.B."/>
            <person name="Jagadeeshan S."/>
            <person name="Jeck W.R."/>
            <person name="Johnson J."/>
            <person name="Jones C.D."/>
            <person name="Jordan W.C."/>
            <person name="Karpen G.H."/>
            <person name="Kataoka E."/>
            <person name="Keightley P.D."/>
            <person name="Kheradpour P."/>
            <person name="Kirkness E.F."/>
            <person name="Koerich L.B."/>
            <person name="Kristiansen K."/>
            <person name="Kudrna D."/>
            <person name="Kulathinal R.J."/>
            <person name="Kumar S."/>
            <person name="Kwok R."/>
            <person name="Lander E."/>
            <person name="Langley C.H."/>
            <person name="Lapoint R."/>
            <person name="Lazzaro B.P."/>
            <person name="Lee S.J."/>
            <person name="Levesque L."/>
            <person name="Li R."/>
            <person name="Lin C.F."/>
            <person name="Lin M.F."/>
            <person name="Lindblad-Toh K."/>
            <person name="Llopart A."/>
            <person name="Long M."/>
            <person name="Low L."/>
            <person name="Lozovsky E."/>
            <person name="Lu J."/>
            <person name="Luo M."/>
            <person name="Machado C.A."/>
            <person name="Makalowski W."/>
            <person name="Marzo M."/>
            <person name="Matsuda M."/>
            <person name="Matzkin L."/>
            <person name="McAllister B."/>
            <person name="McBride C.S."/>
            <person name="McKernan B."/>
            <person name="McKernan K."/>
            <person name="Mendez-Lago M."/>
            <person name="Minx P."/>
            <person name="Mollenhauer M.U."/>
            <person name="Montooth K."/>
            <person name="Mount S.M."/>
            <person name="Mu X."/>
            <person name="Myers E."/>
            <person name="Negre B."/>
            <person name="Newfeld S."/>
            <person name="Nielsen R."/>
            <person name="Noor M.A."/>
            <person name="O'Grady P."/>
            <person name="Pachter L."/>
            <person name="Papaceit M."/>
            <person name="Parisi M.J."/>
            <person name="Parisi M."/>
            <person name="Parts L."/>
            <person name="Pedersen J.S."/>
            <person name="Pesole G."/>
            <person name="Phillippy A.M."/>
            <person name="Ponting C.P."/>
            <person name="Pop M."/>
            <person name="Porcelli D."/>
            <person name="Powell J.R."/>
            <person name="Prohaska S."/>
            <person name="Pruitt K."/>
            <person name="Puig M."/>
            <person name="Quesneville H."/>
            <person name="Ram K.R."/>
            <person name="Rand D."/>
            <person name="Rasmussen M.D."/>
            <person name="Reed L.K."/>
            <person name="Reenan R."/>
            <person name="Reily A."/>
            <person name="Remington K.A."/>
            <person name="Rieger T.T."/>
            <person name="Ritchie M.G."/>
            <person name="Robin C."/>
            <person name="Rogers Y.H."/>
            <person name="Rohde C."/>
            <person name="Rozas J."/>
            <person name="Rubenfield M.J."/>
            <person name="Ruiz A."/>
            <person name="Russo S."/>
            <person name="Salzberg S.L."/>
            <person name="Sanchez-Gracia A."/>
            <person name="Saranga D.J."/>
            <person name="Sato H."/>
            <person name="Schaeffer S.W."/>
            <person name="Schatz M.C."/>
            <person name="Schlenke T."/>
            <person name="Schwartz R."/>
            <person name="Segarra C."/>
            <person name="Singh R.S."/>
            <person name="Sirot L."/>
            <person name="Sirota M."/>
            <person name="Sisneros N.B."/>
            <person name="Smith C.D."/>
            <person name="Smith T.F."/>
            <person name="Spieth J."/>
            <person name="Stage D.E."/>
            <person name="Stark A."/>
            <person name="Stephan W."/>
            <person name="Strausberg R.L."/>
            <person name="Strempel S."/>
            <person name="Sturgill D."/>
            <person name="Sutton G."/>
            <person name="Sutton G.G."/>
            <person name="Tao W."/>
            <person name="Teichmann S."/>
            <person name="Tobari Y.N."/>
            <person name="Tomimura Y."/>
            <person name="Tsolas J.M."/>
            <person name="Valente V.L."/>
            <person name="Venter E."/>
            <person name="Venter J.C."/>
            <person name="Vicario S."/>
            <person name="Vieira F.G."/>
            <person name="Vilella A.J."/>
            <person name="Villasante A."/>
            <person name="Walenz B."/>
            <person name="Wang J."/>
            <person name="Wasserman M."/>
            <person name="Watts T."/>
            <person name="Wilson D."/>
            <person name="Wilson R.K."/>
            <person name="Wing R.A."/>
            <person name="Wolfner M.F."/>
            <person name="Wong A."/>
            <person name="Wong G.K."/>
            <person name="Wu C.I."/>
            <person name="Wu G."/>
            <person name="Yamamoto D."/>
            <person name="Yang H.P."/>
            <person name="Yang S.P."/>
            <person name="Yorke J.A."/>
            <person name="Yoshida K."/>
            <person name="Zdobnov E."/>
            <person name="Zhang P."/>
            <person name="Zhang Y."/>
            <person name="Zimin A.V."/>
            <person name="Baldwin J."/>
            <person name="Abdouelleil A."/>
            <person name="Abdulkadir J."/>
            <person name="Abebe A."/>
            <person name="Abera B."/>
            <person name="Abreu J."/>
            <person name="Acer S.C."/>
            <person name="Aftuck L."/>
            <person name="Alexander A."/>
            <person name="An P."/>
            <person name="Anderson E."/>
            <person name="Anderson S."/>
            <person name="Arachi H."/>
            <person name="Azer M."/>
            <person name="Bachantsang P."/>
            <person name="Barry A."/>
            <person name="Bayul T."/>
            <person name="Berlin A."/>
            <person name="Bessette D."/>
            <person name="Bloom T."/>
            <person name="Blye J."/>
            <person name="Boguslavskiy L."/>
            <person name="Bonnet C."/>
            <person name="Boukhgalter B."/>
            <person name="Bourzgui I."/>
            <person name="Brown A."/>
            <person name="Cahill P."/>
            <person name="Channer S."/>
            <person name="Cheshatsang Y."/>
            <person name="Chuda L."/>
            <person name="Citroen M."/>
            <person name="Collymore A."/>
            <person name="Cooke P."/>
            <person name="Costello M."/>
            <person name="D'Aco K."/>
            <person name="Daza R."/>
            <person name="De Haan G."/>
            <person name="DeGray S."/>
            <person name="DeMaso C."/>
            <person name="Dhargay N."/>
            <person name="Dooley K."/>
            <person name="Dooley E."/>
            <person name="Doricent M."/>
            <person name="Dorje P."/>
            <person name="Dorjee K."/>
            <person name="Dupes A."/>
            <person name="Elong R."/>
            <person name="Falk J."/>
            <person name="Farina A."/>
            <person name="Faro S."/>
            <person name="Ferguson D."/>
            <person name="Fisher S."/>
            <person name="Foley C.D."/>
            <person name="Franke A."/>
            <person name="Friedrich D."/>
            <person name="Gadbois L."/>
            <person name="Gearin G."/>
            <person name="Gearin C.R."/>
            <person name="Giannoukos G."/>
            <person name="Goode T."/>
            <person name="Graham J."/>
            <person name="Grandbois E."/>
            <person name="Grewal S."/>
            <person name="Gyaltsen K."/>
            <person name="Hafez N."/>
            <person name="Hagos B."/>
            <person name="Hall J."/>
            <person name="Henson C."/>
            <person name="Hollinger A."/>
            <person name="Honan T."/>
            <person name="Huard M.D."/>
            <person name="Hughes L."/>
            <person name="Hurhula B."/>
            <person name="Husby M.E."/>
            <person name="Kamat A."/>
            <person name="Kanga B."/>
            <person name="Kashin S."/>
            <person name="Khazanovich D."/>
            <person name="Kisner P."/>
            <person name="Lance K."/>
            <person name="Lara M."/>
            <person name="Lee W."/>
            <person name="Lennon N."/>
            <person name="Letendre F."/>
            <person name="LeVine R."/>
            <person name="Lipovsky A."/>
            <person name="Liu X."/>
            <person name="Liu J."/>
            <person name="Liu S."/>
            <person name="Lokyitsang T."/>
            <person name="Lokyitsang Y."/>
            <person name="Lubonja R."/>
            <person name="Lui A."/>
            <person name="MacDonald P."/>
            <person name="Magnisalis V."/>
            <person name="Maru K."/>
            <person name="Matthews C."/>
            <person name="McCusker W."/>
            <person name="McDonough S."/>
            <person name="Mehta T."/>
            <person name="Meldrim J."/>
            <person name="Meneus L."/>
            <person name="Mihai O."/>
            <person name="Mihalev A."/>
            <person name="Mihova T."/>
            <person name="Mittelman R."/>
            <person name="Mlenga V."/>
            <person name="Montmayeur A."/>
            <person name="Mulrain L."/>
            <person name="Navidi A."/>
            <person name="Naylor J."/>
            <person name="Negash T."/>
            <person name="Nguyen T."/>
            <person name="Nguyen N."/>
            <person name="Nicol R."/>
            <person name="Norbu C."/>
            <person name="Norbu N."/>
            <person name="Novod N."/>
            <person name="O'Neill B."/>
            <person name="Osman S."/>
            <person name="Markiewicz E."/>
            <person name="Oyono O.L."/>
            <person name="Patti C."/>
            <person name="Phunkhang P."/>
            <person name="Pierre F."/>
            <person name="Priest M."/>
            <person name="Raghuraman S."/>
            <person name="Rege F."/>
            <person name="Reyes R."/>
            <person name="Rise C."/>
            <person name="Rogov P."/>
            <person name="Ross K."/>
            <person name="Ryan E."/>
            <person name="Settipalli S."/>
            <person name="Shea T."/>
            <person name="Sherpa N."/>
            <person name="Shi L."/>
            <person name="Shih D."/>
            <person name="Sparrow T."/>
            <person name="Spaulding J."/>
            <person name="Stalker J."/>
            <person name="Stange-Thomann N."/>
            <person name="Stavropoulos S."/>
            <person name="Stone C."/>
            <person name="Strader C."/>
            <person name="Tesfaye S."/>
            <person name="Thomson T."/>
            <person name="Thoulutsang Y."/>
            <person name="Thoulutsang D."/>
            <person name="Topham K."/>
            <person name="Topping I."/>
            <person name="Tsamla T."/>
            <person name="Vassiliev H."/>
            <person name="Vo A."/>
            <person name="Wangchuk T."/>
            <person name="Wangdi T."/>
            <person name="Weiand M."/>
            <person name="Wilkinson J."/>
            <person name="Wilson A."/>
            <person name="Yadav S."/>
            <person name="Young G."/>
            <person name="Yu Q."/>
            <person name="Zembek L."/>
            <person name="Zhong D."/>
            <person name="Zimmer A."/>
            <person name="Zwirko Z."/>
            <person name="Jaffe D.B."/>
            <person name="Alvarez P."/>
            <person name="Brockman W."/>
            <person name="Butler J."/>
            <person name="Chin C."/>
            <person name="Gnerre S."/>
            <person name="Grabherr M."/>
            <person name="Kleber M."/>
            <person name="Mauceli E."/>
            <person name="MacCallum I."/>
        </authorList>
    </citation>
    <scope>NUCLEOTIDE SEQUENCE [LARGE SCALE GENOMIC DNA]</scope>
    <source>
        <strain evidence="3">Tucson 15287-2541.00</strain>
    </source>
</reference>
<dbReference type="HOGENOM" id="CLU_2673673_0_0_1"/>
<proteinExistence type="predicted"/>